<dbReference type="Proteomes" id="UP000706039">
    <property type="component" value="Unassembled WGS sequence"/>
</dbReference>
<dbReference type="EMBL" id="JAINVV010000003">
    <property type="protein sequence ID" value="MBY8821527.1"/>
    <property type="molecule type" value="Genomic_DNA"/>
</dbReference>
<dbReference type="Pfam" id="PF17932">
    <property type="entry name" value="TetR_C_24"/>
    <property type="match status" value="1"/>
</dbReference>
<protein>
    <submittedName>
        <fullName evidence="7">TetR/AcrR family transcriptional regulator</fullName>
    </submittedName>
</protein>
<gene>
    <name evidence="7" type="ORF">K7G82_04440</name>
</gene>
<evidence type="ECO:0000256" key="1">
    <source>
        <dbReference type="ARBA" id="ARBA00022491"/>
    </source>
</evidence>
<dbReference type="RefSeq" id="WP_222988640.1">
    <property type="nucleotide sequence ID" value="NZ_JAINVV010000003.1"/>
</dbReference>
<dbReference type="PANTHER" id="PTHR30055">
    <property type="entry name" value="HTH-TYPE TRANSCRIPTIONAL REGULATOR RUTR"/>
    <property type="match status" value="1"/>
</dbReference>
<keyword evidence="8" id="KW-1185">Reference proteome</keyword>
<reference evidence="7 8" key="1">
    <citation type="submission" date="2021-08" db="EMBL/GenBank/DDBJ databases">
        <authorList>
            <person name="Tuo L."/>
        </authorList>
    </citation>
    <scope>NUCLEOTIDE SEQUENCE [LARGE SCALE GENOMIC DNA]</scope>
    <source>
        <strain evidence="7 8">JCM 31229</strain>
    </source>
</reference>
<evidence type="ECO:0000259" key="6">
    <source>
        <dbReference type="PROSITE" id="PS50977"/>
    </source>
</evidence>
<keyword evidence="2" id="KW-0805">Transcription regulation</keyword>
<dbReference type="SUPFAM" id="SSF46689">
    <property type="entry name" value="Homeodomain-like"/>
    <property type="match status" value="1"/>
</dbReference>
<sequence length="201" mass="22624">MARASALKTEVAALKRARILEHSRELFARKGYQNTTLDEIAGSLEVTKPFIYSYYANKGAILFEISQLGIACSLQVMNEIRAHDISPREKLFRLVEEVTVVTLQNQDNLAVYLREEKELDPDRSKEIMEKRGEFDHGIADILEDGIAKGQFDINDVSVTSKTIGGMISWVVYWYRPGGSQSHEAVGRMIADMVMKIVSRPG</sequence>
<keyword evidence="1" id="KW-0678">Repressor</keyword>
<dbReference type="InterPro" id="IPR050109">
    <property type="entry name" value="HTH-type_TetR-like_transc_reg"/>
</dbReference>
<evidence type="ECO:0000256" key="3">
    <source>
        <dbReference type="ARBA" id="ARBA00023125"/>
    </source>
</evidence>
<feature type="domain" description="HTH tetR-type" evidence="6">
    <location>
        <begin position="13"/>
        <end position="73"/>
    </location>
</feature>
<comment type="caution">
    <text evidence="7">The sequence shown here is derived from an EMBL/GenBank/DDBJ whole genome shotgun (WGS) entry which is preliminary data.</text>
</comment>
<evidence type="ECO:0000256" key="4">
    <source>
        <dbReference type="ARBA" id="ARBA00023163"/>
    </source>
</evidence>
<dbReference type="InterPro" id="IPR041490">
    <property type="entry name" value="KstR2_TetR_C"/>
</dbReference>
<evidence type="ECO:0000256" key="2">
    <source>
        <dbReference type="ARBA" id="ARBA00023015"/>
    </source>
</evidence>
<evidence type="ECO:0000256" key="5">
    <source>
        <dbReference type="PROSITE-ProRule" id="PRU00335"/>
    </source>
</evidence>
<keyword evidence="4" id="KW-0804">Transcription</keyword>
<dbReference type="PROSITE" id="PS50977">
    <property type="entry name" value="HTH_TETR_2"/>
    <property type="match status" value="1"/>
</dbReference>
<proteinExistence type="predicted"/>
<dbReference type="InterPro" id="IPR009057">
    <property type="entry name" value="Homeodomain-like_sf"/>
</dbReference>
<keyword evidence="3 5" id="KW-0238">DNA-binding</keyword>
<name>A0ABS7PJQ8_9SPHN</name>
<evidence type="ECO:0000313" key="7">
    <source>
        <dbReference type="EMBL" id="MBY8821527.1"/>
    </source>
</evidence>
<feature type="DNA-binding region" description="H-T-H motif" evidence="5">
    <location>
        <begin position="36"/>
        <end position="55"/>
    </location>
</feature>
<accession>A0ABS7PJQ8</accession>
<evidence type="ECO:0000313" key="8">
    <source>
        <dbReference type="Proteomes" id="UP000706039"/>
    </source>
</evidence>
<dbReference type="InterPro" id="IPR036271">
    <property type="entry name" value="Tet_transcr_reg_TetR-rel_C_sf"/>
</dbReference>
<dbReference type="SUPFAM" id="SSF48498">
    <property type="entry name" value="Tetracyclin repressor-like, C-terminal domain"/>
    <property type="match status" value="1"/>
</dbReference>
<dbReference type="PANTHER" id="PTHR30055:SF175">
    <property type="entry name" value="HTH-TYPE TRANSCRIPTIONAL REPRESSOR KSTR2"/>
    <property type="match status" value="1"/>
</dbReference>
<dbReference type="PRINTS" id="PR00455">
    <property type="entry name" value="HTHTETR"/>
</dbReference>
<dbReference type="Pfam" id="PF00440">
    <property type="entry name" value="TetR_N"/>
    <property type="match status" value="1"/>
</dbReference>
<dbReference type="Gene3D" id="1.10.357.10">
    <property type="entry name" value="Tetracycline Repressor, domain 2"/>
    <property type="match status" value="1"/>
</dbReference>
<organism evidence="7 8">
    <name type="scientific">Sphingomonas colocasiae</name>
    <dbReference type="NCBI Taxonomy" id="1848973"/>
    <lineage>
        <taxon>Bacteria</taxon>
        <taxon>Pseudomonadati</taxon>
        <taxon>Pseudomonadota</taxon>
        <taxon>Alphaproteobacteria</taxon>
        <taxon>Sphingomonadales</taxon>
        <taxon>Sphingomonadaceae</taxon>
        <taxon>Sphingomonas</taxon>
    </lineage>
</organism>
<dbReference type="InterPro" id="IPR001647">
    <property type="entry name" value="HTH_TetR"/>
</dbReference>